<evidence type="ECO:0000313" key="4">
    <source>
        <dbReference type="EMBL" id="SUV16239.1"/>
    </source>
</evidence>
<dbReference type="GO" id="GO:0016747">
    <property type="term" value="F:acyltransferase activity, transferring groups other than amino-acyl groups"/>
    <property type="evidence" value="ECO:0007669"/>
    <property type="project" value="InterPro"/>
</dbReference>
<keyword evidence="1 4" id="KW-0808">Transferase</keyword>
<dbReference type="InterPro" id="IPR000182">
    <property type="entry name" value="GNAT_dom"/>
</dbReference>
<evidence type="ECO:0000259" key="3">
    <source>
        <dbReference type="PROSITE" id="PS51186"/>
    </source>
</evidence>
<dbReference type="EMBL" id="UFSZ01000001">
    <property type="protein sequence ID" value="SUV16239.1"/>
    <property type="molecule type" value="Genomic_DNA"/>
</dbReference>
<sequence length="194" mass="22811">MQIDNYFKAKGSYAEFLQVITVKQRINNKCYNCIYMLNKGVVVMEYKLLVEEDLSKCTETFIEVFNDAPWNDKWTFSQAKKYLLDFYQTPGFLGVLAIENDEILGCILGVNRVWWSGDEFFINEMYVKQQQQNKGIGRALLNHLIKELDNNKINNIVLLTDRGIPAEEFYKKNGFQEIERIIFLHKNIKQSLSR</sequence>
<dbReference type="PANTHER" id="PTHR43800">
    <property type="entry name" value="PEPTIDYL-LYSINE N-ACETYLTRANSFERASE YJAB"/>
    <property type="match status" value="1"/>
</dbReference>
<dbReference type="Gene3D" id="3.40.630.30">
    <property type="match status" value="1"/>
</dbReference>
<reference evidence="4 5" key="1">
    <citation type="submission" date="2018-06" db="EMBL/GenBank/DDBJ databases">
        <authorList>
            <consortium name="Pathogen Informatics"/>
            <person name="Doyle S."/>
        </authorList>
    </citation>
    <scope>NUCLEOTIDE SEQUENCE [LARGE SCALE GENOMIC DNA]</scope>
    <source>
        <strain evidence="4 5">NCTC10338</strain>
    </source>
</reference>
<dbReference type="SUPFAM" id="SSF55729">
    <property type="entry name" value="Acyl-CoA N-acyltransferases (Nat)"/>
    <property type="match status" value="1"/>
</dbReference>
<accession>A0AAJ4ZTG2</accession>
<name>A0AAJ4ZTG2_LYSSH</name>
<evidence type="ECO:0000256" key="1">
    <source>
        <dbReference type="ARBA" id="ARBA00022679"/>
    </source>
</evidence>
<feature type="domain" description="N-acetyltransferase" evidence="3">
    <location>
        <begin position="44"/>
        <end position="194"/>
    </location>
</feature>
<dbReference type="CDD" id="cd04301">
    <property type="entry name" value="NAT_SF"/>
    <property type="match status" value="1"/>
</dbReference>
<gene>
    <name evidence="4" type="ORF">NCTC10338_01316</name>
</gene>
<protein>
    <submittedName>
        <fullName evidence="4">GNAT family acetyltransferase</fullName>
        <ecNumber evidence="4">2.3.1.-</ecNumber>
    </submittedName>
</protein>
<dbReference type="EC" id="2.3.1.-" evidence="4"/>
<comment type="caution">
    <text evidence="4">The sequence shown here is derived from an EMBL/GenBank/DDBJ whole genome shotgun (WGS) entry which is preliminary data.</text>
</comment>
<dbReference type="Pfam" id="PF00583">
    <property type="entry name" value="Acetyltransf_1"/>
    <property type="match status" value="1"/>
</dbReference>
<dbReference type="InterPro" id="IPR016181">
    <property type="entry name" value="Acyl_CoA_acyltransferase"/>
</dbReference>
<dbReference type="Proteomes" id="UP000255295">
    <property type="component" value="Unassembled WGS sequence"/>
</dbReference>
<evidence type="ECO:0000256" key="2">
    <source>
        <dbReference type="ARBA" id="ARBA00023315"/>
    </source>
</evidence>
<dbReference type="PANTHER" id="PTHR43800:SF1">
    <property type="entry name" value="PEPTIDYL-LYSINE N-ACETYLTRANSFERASE YJAB"/>
    <property type="match status" value="1"/>
</dbReference>
<organism evidence="4 5">
    <name type="scientific">Lysinibacillus sphaericus</name>
    <name type="common">Bacillus sphaericus</name>
    <dbReference type="NCBI Taxonomy" id="1421"/>
    <lineage>
        <taxon>Bacteria</taxon>
        <taxon>Bacillati</taxon>
        <taxon>Bacillota</taxon>
        <taxon>Bacilli</taxon>
        <taxon>Bacillales</taxon>
        <taxon>Bacillaceae</taxon>
        <taxon>Lysinibacillus</taxon>
    </lineage>
</organism>
<dbReference type="PROSITE" id="PS51186">
    <property type="entry name" value="GNAT"/>
    <property type="match status" value="1"/>
</dbReference>
<proteinExistence type="predicted"/>
<keyword evidence="2 4" id="KW-0012">Acyltransferase</keyword>
<evidence type="ECO:0000313" key="5">
    <source>
        <dbReference type="Proteomes" id="UP000255295"/>
    </source>
</evidence>
<dbReference type="AlphaFoldDB" id="A0AAJ4ZTG2"/>